<gene>
    <name evidence="2" type="ordered locus">amb1457</name>
</gene>
<dbReference type="STRING" id="342108.amb1457"/>
<dbReference type="PROSITE" id="PS51186">
    <property type="entry name" value="GNAT"/>
    <property type="match status" value="1"/>
</dbReference>
<evidence type="ECO:0000313" key="2">
    <source>
        <dbReference type="EMBL" id="BAE50261.1"/>
    </source>
</evidence>
<feature type="domain" description="N-acetyltransferase" evidence="1">
    <location>
        <begin position="24"/>
        <end position="177"/>
    </location>
</feature>
<reference evidence="2 3" key="1">
    <citation type="journal article" date="2005" name="DNA Res.">
        <title>Complete genome sequence of the facultative anaerobic magnetotactic bacterium Magnetospirillum sp. strain AMB-1.</title>
        <authorList>
            <person name="Matsunaga T."/>
            <person name="Okamura Y."/>
            <person name="Fukuda Y."/>
            <person name="Wahyudi A.T."/>
            <person name="Murase Y."/>
            <person name="Takeyama H."/>
        </authorList>
    </citation>
    <scope>NUCLEOTIDE SEQUENCE [LARGE SCALE GENOMIC DNA]</scope>
    <source>
        <strain evidence="3">ATCC 700264 / AMB-1</strain>
    </source>
</reference>
<dbReference type="KEGG" id="mag:amb1457"/>
<accession>Q2W7B4</accession>
<sequence length="177" mass="19831">MPVPGFHCPQALAAKGYRLVAEAAEHLPFLRGLFAALRQTELAFLPFSDEQKERFVHQQFDMQRRQYLGQYPTTAFWVVGGPDGWVGRFYLAADDRGDVRILDISLAPQYRGQGIGGTLISELQSVLAPLGHGVSLHVEKTNPAQRLYQRLGFRITGDTGLSWRMDWRQAGDSLETA</sequence>
<dbReference type="InterPro" id="IPR000182">
    <property type="entry name" value="GNAT_dom"/>
</dbReference>
<evidence type="ECO:0000313" key="3">
    <source>
        <dbReference type="Proteomes" id="UP000007058"/>
    </source>
</evidence>
<dbReference type="HOGENOM" id="CLU_013985_22_0_5"/>
<dbReference type="CDD" id="cd04301">
    <property type="entry name" value="NAT_SF"/>
    <property type="match status" value="1"/>
</dbReference>
<protein>
    <submittedName>
        <fullName evidence="2">Histone acetyltransferase HPA2 and related acetyltransferase</fullName>
    </submittedName>
</protein>
<organism evidence="2 3">
    <name type="scientific">Paramagnetospirillum magneticum (strain ATCC 700264 / AMB-1)</name>
    <name type="common">Magnetospirillum magneticum</name>
    <dbReference type="NCBI Taxonomy" id="342108"/>
    <lineage>
        <taxon>Bacteria</taxon>
        <taxon>Pseudomonadati</taxon>
        <taxon>Pseudomonadota</taxon>
        <taxon>Alphaproteobacteria</taxon>
        <taxon>Rhodospirillales</taxon>
        <taxon>Magnetospirillaceae</taxon>
        <taxon>Paramagnetospirillum</taxon>
    </lineage>
</organism>
<evidence type="ECO:0000259" key="1">
    <source>
        <dbReference type="PROSITE" id="PS51186"/>
    </source>
</evidence>
<dbReference type="OrthoDB" id="7585366at2"/>
<dbReference type="SUPFAM" id="SSF55729">
    <property type="entry name" value="Acyl-CoA N-acyltransferases (Nat)"/>
    <property type="match status" value="1"/>
</dbReference>
<dbReference type="Proteomes" id="UP000007058">
    <property type="component" value="Chromosome"/>
</dbReference>
<name>Q2W7B4_PARM1</name>
<dbReference type="EMBL" id="AP007255">
    <property type="protein sequence ID" value="BAE50261.1"/>
    <property type="molecule type" value="Genomic_DNA"/>
</dbReference>
<dbReference type="RefSeq" id="WP_011383867.1">
    <property type="nucleotide sequence ID" value="NC_007626.1"/>
</dbReference>
<dbReference type="AlphaFoldDB" id="Q2W7B4"/>
<keyword evidence="3" id="KW-1185">Reference proteome</keyword>
<dbReference type="InterPro" id="IPR016181">
    <property type="entry name" value="Acyl_CoA_acyltransferase"/>
</dbReference>
<dbReference type="Pfam" id="PF13508">
    <property type="entry name" value="Acetyltransf_7"/>
    <property type="match status" value="1"/>
</dbReference>
<dbReference type="Gene3D" id="3.40.630.30">
    <property type="match status" value="1"/>
</dbReference>
<dbReference type="GO" id="GO:0016747">
    <property type="term" value="F:acyltransferase activity, transferring groups other than amino-acyl groups"/>
    <property type="evidence" value="ECO:0007669"/>
    <property type="project" value="InterPro"/>
</dbReference>
<proteinExistence type="predicted"/>